<dbReference type="EMBL" id="UZAL01036180">
    <property type="protein sequence ID" value="VDP69272.1"/>
    <property type="molecule type" value="Genomic_DNA"/>
</dbReference>
<dbReference type="Proteomes" id="UP000269396">
    <property type="component" value="Unassembled WGS sequence"/>
</dbReference>
<name>A0A183PMV8_9TREM</name>
<accession>A0A183PMV8</accession>
<gene>
    <name evidence="1" type="ORF">SMTD_LOCUS15695</name>
</gene>
<dbReference type="SUPFAM" id="SSF54928">
    <property type="entry name" value="RNA-binding domain, RBD"/>
    <property type="match status" value="1"/>
</dbReference>
<protein>
    <submittedName>
        <fullName evidence="1">Uncharacterized protein</fullName>
    </submittedName>
</protein>
<sequence length="391" mass="43758">MNGVPLFPMESNFNILRTEFSRQPTLEIHREDNSCRDFIQNPWNESDELNHNHISSSVVNGTKNFHVFLPSVKDEWDDFSEEKLSTMDPVFLSVLASRLIKPLLKVAASISGPQANLLRAQATTLSSLTSLISENRNHDSLPWPLIPNLPAKETSHLTGHSVPFSPVAFVSNLNTEKETLTKCNSTHTAVNFLNGVPLYGKTIHCVLSKNSTVTMPHTSLQNPTSDGENDVKTTCDYTGHKLHRFKRVNSRNHFNICAPSKVLHVTNLPDSIDDDSLKSVFENGTDYHVTRIKSFKIAVFALPVCAFRLSLFINNAGQVCRDFDSFQNFSTKCDFVGALYVAFHDPTLTILPALALMYGIEELSHLPSPNHLASCKLFIVFRSSPQMWRSS</sequence>
<dbReference type="STRING" id="31246.A0A183PMV8"/>
<dbReference type="PANTHER" id="PTHR15592">
    <property type="entry name" value="MATRIN 3/NUCLEAR PROTEIN 220-RELATED"/>
    <property type="match status" value="1"/>
</dbReference>
<evidence type="ECO:0000313" key="1">
    <source>
        <dbReference type="EMBL" id="VDP69272.1"/>
    </source>
</evidence>
<dbReference type="Gene3D" id="3.30.70.330">
    <property type="match status" value="1"/>
</dbReference>
<keyword evidence="2" id="KW-1185">Reference proteome</keyword>
<reference evidence="1 2" key="1">
    <citation type="submission" date="2018-11" db="EMBL/GenBank/DDBJ databases">
        <authorList>
            <consortium name="Pathogen Informatics"/>
        </authorList>
    </citation>
    <scope>NUCLEOTIDE SEQUENCE [LARGE SCALE GENOMIC DNA]</scope>
    <source>
        <strain>Denwood</strain>
        <strain evidence="2">Zambia</strain>
    </source>
</reference>
<proteinExistence type="predicted"/>
<dbReference type="GO" id="GO:0003676">
    <property type="term" value="F:nucleic acid binding"/>
    <property type="evidence" value="ECO:0007669"/>
    <property type="project" value="InterPro"/>
</dbReference>
<dbReference type="InterPro" id="IPR035979">
    <property type="entry name" value="RBD_domain_sf"/>
</dbReference>
<organism evidence="1 2">
    <name type="scientific">Schistosoma mattheei</name>
    <dbReference type="NCBI Taxonomy" id="31246"/>
    <lineage>
        <taxon>Eukaryota</taxon>
        <taxon>Metazoa</taxon>
        <taxon>Spiralia</taxon>
        <taxon>Lophotrochozoa</taxon>
        <taxon>Platyhelminthes</taxon>
        <taxon>Trematoda</taxon>
        <taxon>Digenea</taxon>
        <taxon>Strigeidida</taxon>
        <taxon>Schistosomatoidea</taxon>
        <taxon>Schistosomatidae</taxon>
        <taxon>Schistosoma</taxon>
    </lineage>
</organism>
<dbReference type="AlphaFoldDB" id="A0A183PMV8"/>
<dbReference type="InterPro" id="IPR012677">
    <property type="entry name" value="Nucleotide-bd_a/b_plait_sf"/>
</dbReference>
<evidence type="ECO:0000313" key="2">
    <source>
        <dbReference type="Proteomes" id="UP000269396"/>
    </source>
</evidence>